<organism evidence="3 4">
    <name type="scientific">Aspergillus cavernicola</name>
    <dbReference type="NCBI Taxonomy" id="176166"/>
    <lineage>
        <taxon>Eukaryota</taxon>
        <taxon>Fungi</taxon>
        <taxon>Dikarya</taxon>
        <taxon>Ascomycota</taxon>
        <taxon>Pezizomycotina</taxon>
        <taxon>Eurotiomycetes</taxon>
        <taxon>Eurotiomycetidae</taxon>
        <taxon>Eurotiales</taxon>
        <taxon>Aspergillaceae</taxon>
        <taxon>Aspergillus</taxon>
        <taxon>Aspergillus subgen. Nidulantes</taxon>
    </lineage>
</organism>
<feature type="transmembrane region" description="Helical" evidence="1">
    <location>
        <begin position="211"/>
        <end position="233"/>
    </location>
</feature>
<feature type="transmembrane region" description="Helical" evidence="1">
    <location>
        <begin position="25"/>
        <end position="48"/>
    </location>
</feature>
<feature type="transmembrane region" description="Helical" evidence="1">
    <location>
        <begin position="136"/>
        <end position="157"/>
    </location>
</feature>
<evidence type="ECO:0000256" key="1">
    <source>
        <dbReference type="SAM" id="Phobius"/>
    </source>
</evidence>
<feature type="domain" description="Rhodopsin" evidence="2">
    <location>
        <begin position="45"/>
        <end position="265"/>
    </location>
</feature>
<sequence length="374" mass="41780">MLISLTFPPGVRAPLSTDNDNNHSGLIVVITSFFLVLILASLFARIFSSYRKRMIQRDDYMFAVLVLVAFIQASIVLVQVHYGWGTRFASVLGRNRDRMLKTGYTADILSIAVLGFSKVATCLFYESLFHQMQRRFIRAILTASMIWIVLSILLLAIRCGSHPWNDISDRCSGLFPRWQAITALDVVIEVLLAIYSTYAIHNVQIPFRKKIMVLSALECRIILIPLAAIRLYYINTQLTSSHPPLLGAYATTATEIYLSLSVVCQITSSFKFIVAVYEDKDGVSYTDGSSRSMYKLSKNPVSTDTSSSANKIRSYISGGGGDRDRLVDYESFHASVVDPRAERRGLRILRSVELSMQDEGIELVESGMARGAVL</sequence>
<dbReference type="EMBL" id="JBFXLS010000016">
    <property type="protein sequence ID" value="KAL2829431.1"/>
    <property type="molecule type" value="Genomic_DNA"/>
</dbReference>
<dbReference type="Pfam" id="PF20684">
    <property type="entry name" value="Fung_rhodopsin"/>
    <property type="match status" value="1"/>
</dbReference>
<evidence type="ECO:0000313" key="3">
    <source>
        <dbReference type="EMBL" id="KAL2829431.1"/>
    </source>
</evidence>
<feature type="transmembrane region" description="Helical" evidence="1">
    <location>
        <begin position="177"/>
        <end position="199"/>
    </location>
</feature>
<name>A0ABR4INS9_9EURO</name>
<feature type="transmembrane region" description="Helical" evidence="1">
    <location>
        <begin position="104"/>
        <end position="124"/>
    </location>
</feature>
<dbReference type="PANTHER" id="PTHR39614">
    <property type="entry name" value="INTEGRAL MEMBRANE PROTEIN"/>
    <property type="match status" value="1"/>
</dbReference>
<keyword evidence="1" id="KW-0472">Membrane</keyword>
<keyword evidence="4" id="KW-1185">Reference proteome</keyword>
<feature type="transmembrane region" description="Helical" evidence="1">
    <location>
        <begin position="60"/>
        <end position="84"/>
    </location>
</feature>
<proteinExistence type="predicted"/>
<keyword evidence="1" id="KW-1133">Transmembrane helix</keyword>
<reference evidence="3 4" key="1">
    <citation type="submission" date="2024-07" db="EMBL/GenBank/DDBJ databases">
        <title>Section-level genome sequencing and comparative genomics of Aspergillus sections Usti and Cavernicolus.</title>
        <authorList>
            <consortium name="Lawrence Berkeley National Laboratory"/>
            <person name="Nybo J.L."/>
            <person name="Vesth T.C."/>
            <person name="Theobald S."/>
            <person name="Frisvad J.C."/>
            <person name="Larsen T.O."/>
            <person name="Kjaerboelling I."/>
            <person name="Rothschild-Mancinelli K."/>
            <person name="Lyhne E.K."/>
            <person name="Kogle M.E."/>
            <person name="Barry K."/>
            <person name="Clum A."/>
            <person name="Na H."/>
            <person name="Ledsgaard L."/>
            <person name="Lin J."/>
            <person name="Lipzen A."/>
            <person name="Kuo A."/>
            <person name="Riley R."/>
            <person name="Mondo S."/>
            <person name="LaButti K."/>
            <person name="Haridas S."/>
            <person name="Pangalinan J."/>
            <person name="Salamov A.A."/>
            <person name="Simmons B.A."/>
            <person name="Magnuson J.K."/>
            <person name="Chen J."/>
            <person name="Drula E."/>
            <person name="Henrissat B."/>
            <person name="Wiebenga A."/>
            <person name="Lubbers R.J."/>
            <person name="Gomes A.C."/>
            <person name="Makela M.R."/>
            <person name="Stajich J."/>
            <person name="Grigoriev I.V."/>
            <person name="Mortensen U.H."/>
            <person name="De vries R.P."/>
            <person name="Baker S.E."/>
            <person name="Andersen M.R."/>
        </authorList>
    </citation>
    <scope>NUCLEOTIDE SEQUENCE [LARGE SCALE GENOMIC DNA]</scope>
    <source>
        <strain evidence="3 4">CBS 600.67</strain>
    </source>
</reference>
<dbReference type="InterPro" id="IPR049326">
    <property type="entry name" value="Rhodopsin_dom_fungi"/>
</dbReference>
<keyword evidence="1" id="KW-0812">Transmembrane</keyword>
<evidence type="ECO:0000313" key="4">
    <source>
        <dbReference type="Proteomes" id="UP001610335"/>
    </source>
</evidence>
<gene>
    <name evidence="3" type="ORF">BDW59DRAFT_178407</name>
</gene>
<dbReference type="Proteomes" id="UP001610335">
    <property type="component" value="Unassembled WGS sequence"/>
</dbReference>
<evidence type="ECO:0000259" key="2">
    <source>
        <dbReference type="Pfam" id="PF20684"/>
    </source>
</evidence>
<dbReference type="PANTHER" id="PTHR39614:SF2">
    <property type="entry name" value="INTEGRAL MEMBRANE PROTEIN"/>
    <property type="match status" value="1"/>
</dbReference>
<comment type="caution">
    <text evidence="3">The sequence shown here is derived from an EMBL/GenBank/DDBJ whole genome shotgun (WGS) entry which is preliminary data.</text>
</comment>
<accession>A0ABR4INS9</accession>
<protein>
    <recommendedName>
        <fullName evidence="2">Rhodopsin domain-containing protein</fullName>
    </recommendedName>
</protein>